<proteinExistence type="predicted"/>
<accession>A0A183D6F9</accession>
<dbReference type="WBParaSite" id="GPUH_0000430701-mRNA-1">
    <property type="protein sequence ID" value="GPUH_0000430701-mRNA-1"/>
    <property type="gene ID" value="GPUH_0000430701"/>
</dbReference>
<sequence>LVWALNFDLVTSNNNVHFSGQRPNVPLPAPPITEAPSTAPAFEIDADSIGTEFVFIFPGNSGGNASRLPEISVDLVNPSSTNVTVQILKKKGLIPIQQNIEIQPHSVVKYQFDASTYAKLCVGNDSFVRCPDTSIAIQSSDPISVVAHNYISGVAGDSYTGL</sequence>
<protein>
    <submittedName>
        <fullName evidence="1">Thaumatin-like protein</fullName>
    </submittedName>
</protein>
<dbReference type="AlphaFoldDB" id="A0A183D6F9"/>
<name>A0A183D6F9_9BILA</name>
<reference evidence="1" key="1">
    <citation type="submission" date="2016-06" db="UniProtKB">
        <authorList>
            <consortium name="WormBaseParasite"/>
        </authorList>
    </citation>
    <scope>IDENTIFICATION</scope>
</reference>
<organism evidence="1">
    <name type="scientific">Gongylonema pulchrum</name>
    <dbReference type="NCBI Taxonomy" id="637853"/>
    <lineage>
        <taxon>Eukaryota</taxon>
        <taxon>Metazoa</taxon>
        <taxon>Ecdysozoa</taxon>
        <taxon>Nematoda</taxon>
        <taxon>Chromadorea</taxon>
        <taxon>Rhabditida</taxon>
        <taxon>Spirurina</taxon>
        <taxon>Spiruromorpha</taxon>
        <taxon>Spiruroidea</taxon>
        <taxon>Gongylonematidae</taxon>
        <taxon>Gongylonema</taxon>
    </lineage>
</organism>
<evidence type="ECO:0000313" key="1">
    <source>
        <dbReference type="WBParaSite" id="GPUH_0000430701-mRNA-1"/>
    </source>
</evidence>